<sequence>MPLFKRLFGQGKSKGSSGLAALCIGDYSRVTLPIWGLDARQLESLLAHEAAEDDGSPSSPSNQPTPQATKSGTLGGQSSFKGLRHLFQHLGGGASSKEATTQADVESQRQLTQFIKQLGELSEVSFVTAAEDGLIFREKVLSKLTKLFKQSTAPVVIVSYCGPSDERGNWRLASQSASSSGLGRDSTQAGNTGAAAAGVSGSGSCHAPGSVVSFREVSMLWQRYRKHSQRLVLLLDCPNSGYWVAALRMLSKAEQLELSLGVQASDSSLPAGQGRQLVYQPGIFTQLFFFNNKWRRDPRRAAPPLAAQHQQQSTQSPGTSQHYPGGSVGGGGGGGSVNSSVRGGRMEQWLPGMMPSFYATWLNENLVDYRIALRFFNLQAPACPPGELFGLNRSVHNRSVRAPVASASTAAAAATPGTSTPDSPPDAVQVWRASTMLIATAGSAKGLGRRSRLCEAATAPAPAGDPWFTTRPSAPSPGTAATGPVEVDDVEALRHSDKLALEAAMALRAPSLPDAAGRRFSSVADYYAHTDADTLQSNTDAASRPVATTNGASALPEPPVTALQASSAFAMTHSLHRRLQLEAAQRPYNMSSPQEEAWSSGAVSQAFRAPTVPDMDVISRGVTYAGADSLSPAMSASAAPFPIFRHGTGIMSSPAGCTSGTANYVLAGTSPPSHNNQLPPRSPSSSRQLQPPPPLEQQLTQHHISLQEPQEQQEQTHGSQVLSPSSAFGAAAVRPWTASGDGDAAAAAAACTVRSNTGDLAIQTSAQSDTAAMQWDRRISRVEGGHLLVEDCMGVQGSSFSTGPTARRGFANELLGALQEVATERRLMARRAPLEGDEPLEVMMQDADIERNTSISSLPSAILPHNMLAGTSASPGPPPHSTTLLAGGGSISGRVAGGCAASSPSLATPRTSVLGMQQQLPADLLAGRQAGVTAPRQMSRLFMMSVVAAAAGEGGAAAATAGGAGGSIASLMEALESSQQSFEGVAEGELLLVGDSLPSHPQLAQQQTQQSQEQQDKTTALLQQLQRLQQPQALHGFASAGGRAATSLGGGVEGGGGCSGLNLLEEGSNGGASCSGDEGSILLHMAASLFAHPGSAAAAAAAAAMQSSPGWVPSLHSPALSPMPSSRERQRARRGSASSIMASGGGGFGSSSLMLKSLLKQHVSIADSMDLDAVAAAATPTWQRRPGRMQMAGSETSSFVFGDDRERFEMLRCMRDADGAEGCGGECDESGSEAAGARRGGADSHRDSAFLDSDMASELLLAGSCGAHAGGSAGSSLLAAHSGGGGYACHALAAASETADSTLAGVVVPTDGSALLLTMGSNAGVERSDFGANQGGKEAGREDVQGGFLQVRGFEVEGDAGEGVPVASDAVIREGDVRVTLA</sequence>
<feature type="region of interest" description="Disordered" evidence="1">
    <location>
        <begin position="1115"/>
        <end position="1143"/>
    </location>
</feature>
<evidence type="ECO:0000256" key="1">
    <source>
        <dbReference type="SAM" id="MobiDB-lite"/>
    </source>
</evidence>
<feature type="compositionally biased region" description="Low complexity" evidence="1">
    <location>
        <begin position="173"/>
        <end position="204"/>
    </location>
</feature>
<feature type="region of interest" description="Disordered" evidence="1">
    <location>
        <begin position="49"/>
        <end position="75"/>
    </location>
</feature>
<dbReference type="EMBL" id="BMAR01000017">
    <property type="protein sequence ID" value="GFR47245.1"/>
    <property type="molecule type" value="Genomic_DNA"/>
</dbReference>
<feature type="compositionally biased region" description="Low complexity" evidence="1">
    <location>
        <begin position="302"/>
        <end position="322"/>
    </location>
</feature>
<feature type="region of interest" description="Disordered" evidence="1">
    <location>
        <begin position="666"/>
        <end position="697"/>
    </location>
</feature>
<protein>
    <submittedName>
        <fullName evidence="2">Uncharacterized protein</fullName>
    </submittedName>
</protein>
<feature type="region of interest" description="Disordered" evidence="1">
    <location>
        <begin position="458"/>
        <end position="484"/>
    </location>
</feature>
<proteinExistence type="predicted"/>
<accession>A0AAD3DSI5</accession>
<name>A0AAD3DSI5_9CHLO</name>
<gene>
    <name evidence="2" type="ORF">Agub_g8930</name>
</gene>
<reference evidence="2 3" key="1">
    <citation type="journal article" date="2021" name="Sci. Rep.">
        <title>Genome sequencing of the multicellular alga Astrephomene provides insights into convergent evolution of germ-soma differentiation.</title>
        <authorList>
            <person name="Yamashita S."/>
            <person name="Yamamoto K."/>
            <person name="Matsuzaki R."/>
            <person name="Suzuki S."/>
            <person name="Yamaguchi H."/>
            <person name="Hirooka S."/>
            <person name="Minakuchi Y."/>
            <person name="Miyagishima S."/>
            <person name="Kawachi M."/>
            <person name="Toyoda A."/>
            <person name="Nozaki H."/>
        </authorList>
    </citation>
    <scope>NUCLEOTIDE SEQUENCE [LARGE SCALE GENOMIC DNA]</scope>
    <source>
        <strain evidence="2 3">NIES-4017</strain>
    </source>
</reference>
<feature type="compositionally biased region" description="Low complexity" evidence="1">
    <location>
        <begin position="677"/>
        <end position="689"/>
    </location>
</feature>
<evidence type="ECO:0000313" key="3">
    <source>
        <dbReference type="Proteomes" id="UP001054857"/>
    </source>
</evidence>
<feature type="compositionally biased region" description="Polar residues" evidence="1">
    <location>
        <begin position="536"/>
        <end position="552"/>
    </location>
</feature>
<feature type="region of interest" description="Disordered" evidence="1">
    <location>
        <begin position="173"/>
        <end position="205"/>
    </location>
</feature>
<organism evidence="2 3">
    <name type="scientific">Astrephomene gubernaculifera</name>
    <dbReference type="NCBI Taxonomy" id="47775"/>
    <lineage>
        <taxon>Eukaryota</taxon>
        <taxon>Viridiplantae</taxon>
        <taxon>Chlorophyta</taxon>
        <taxon>core chlorophytes</taxon>
        <taxon>Chlorophyceae</taxon>
        <taxon>CS clade</taxon>
        <taxon>Chlamydomonadales</taxon>
        <taxon>Astrephomenaceae</taxon>
        <taxon>Astrephomene</taxon>
    </lineage>
</organism>
<feature type="compositionally biased region" description="Low complexity" evidence="1">
    <location>
        <begin position="56"/>
        <end position="67"/>
    </location>
</feature>
<evidence type="ECO:0000313" key="2">
    <source>
        <dbReference type="EMBL" id="GFR47245.1"/>
    </source>
</evidence>
<feature type="region of interest" description="Disordered" evidence="1">
    <location>
        <begin position="1222"/>
        <end position="1245"/>
    </location>
</feature>
<feature type="compositionally biased region" description="Gly residues" evidence="1">
    <location>
        <begin position="326"/>
        <end position="336"/>
    </location>
</feature>
<feature type="region of interest" description="Disordered" evidence="1">
    <location>
        <begin position="300"/>
        <end position="343"/>
    </location>
</feature>
<feature type="region of interest" description="Disordered" evidence="1">
    <location>
        <begin position="536"/>
        <end position="558"/>
    </location>
</feature>
<keyword evidence="3" id="KW-1185">Reference proteome</keyword>
<comment type="caution">
    <text evidence="2">The sequence shown here is derived from an EMBL/GenBank/DDBJ whole genome shotgun (WGS) entry which is preliminary data.</text>
</comment>
<dbReference type="Proteomes" id="UP001054857">
    <property type="component" value="Unassembled WGS sequence"/>
</dbReference>